<accession>A0A5M3YWB1</accession>
<evidence type="ECO:0000313" key="9">
    <source>
        <dbReference type="Proteomes" id="UP000452235"/>
    </source>
</evidence>
<dbReference type="GO" id="GO:0000981">
    <property type="term" value="F:DNA-binding transcription factor activity, RNA polymerase II-specific"/>
    <property type="evidence" value="ECO:0007669"/>
    <property type="project" value="TreeGrafter"/>
</dbReference>
<dbReference type="EMBL" id="BLJY01000003">
    <property type="protein sequence ID" value="GFF14649.1"/>
    <property type="molecule type" value="Genomic_DNA"/>
</dbReference>
<keyword evidence="4" id="KW-0805">Transcription regulation</keyword>
<proteinExistence type="predicted"/>
<dbReference type="GO" id="GO:0046872">
    <property type="term" value="F:metal ion binding"/>
    <property type="evidence" value="ECO:0007669"/>
    <property type="project" value="UniProtKB-KW"/>
</dbReference>
<evidence type="ECO:0000313" key="8">
    <source>
        <dbReference type="EMBL" id="GFF14649.1"/>
    </source>
</evidence>
<dbReference type="AlphaFoldDB" id="A0A5M3YWB1"/>
<dbReference type="PANTHER" id="PTHR31845:SF34">
    <property type="entry name" value="TRANSCRIPTIONAL ACTIVATOR OF PROTEASES PRTT"/>
    <property type="match status" value="1"/>
</dbReference>
<dbReference type="InterPro" id="IPR051089">
    <property type="entry name" value="prtT"/>
</dbReference>
<name>A0A5M3YWB1_ASPTE</name>
<evidence type="ECO:0000256" key="1">
    <source>
        <dbReference type="ARBA" id="ARBA00004123"/>
    </source>
</evidence>
<evidence type="ECO:0000256" key="3">
    <source>
        <dbReference type="ARBA" id="ARBA00022833"/>
    </source>
</evidence>
<evidence type="ECO:0000256" key="7">
    <source>
        <dbReference type="ARBA" id="ARBA00023242"/>
    </source>
</evidence>
<evidence type="ECO:0000256" key="2">
    <source>
        <dbReference type="ARBA" id="ARBA00022723"/>
    </source>
</evidence>
<keyword evidence="2" id="KW-0479">Metal-binding</keyword>
<evidence type="ECO:0000256" key="6">
    <source>
        <dbReference type="ARBA" id="ARBA00023163"/>
    </source>
</evidence>
<keyword evidence="7" id="KW-0539">Nucleus</keyword>
<protein>
    <submittedName>
        <fullName evidence="8">C6 zinc finger domain protein</fullName>
    </submittedName>
</protein>
<dbReference type="Proteomes" id="UP000452235">
    <property type="component" value="Unassembled WGS sequence"/>
</dbReference>
<comment type="caution">
    <text evidence="8">The sequence shown here is derived from an EMBL/GenBank/DDBJ whole genome shotgun (WGS) entry which is preliminary data.</text>
</comment>
<dbReference type="CDD" id="cd12148">
    <property type="entry name" value="fungal_TF_MHR"/>
    <property type="match status" value="1"/>
</dbReference>
<dbReference type="VEuPathDB" id="FungiDB:ATEG_00725"/>
<keyword evidence="3" id="KW-0862">Zinc</keyword>
<dbReference type="OrthoDB" id="2595934at2759"/>
<gene>
    <name evidence="8" type="ORF">ATEIFO6365_0003071500</name>
</gene>
<evidence type="ECO:0000256" key="4">
    <source>
        <dbReference type="ARBA" id="ARBA00023015"/>
    </source>
</evidence>
<dbReference type="GO" id="GO:0000976">
    <property type="term" value="F:transcription cis-regulatory region binding"/>
    <property type="evidence" value="ECO:0007669"/>
    <property type="project" value="TreeGrafter"/>
</dbReference>
<dbReference type="PANTHER" id="PTHR31845">
    <property type="entry name" value="FINGER DOMAIN PROTEIN, PUTATIVE-RELATED"/>
    <property type="match status" value="1"/>
</dbReference>
<sequence>MHELQADIFREPDYVPVETPYVGGVLDPKLDSKLMQIFVGHFGPWVSIYFPSDVYNDTKQSQSLLHSTACLLASRYMPGVASPVVQAMYLQIRQELMHSLWGPLPLKFEVLQAIALLCLWPTHSVQNGPPMDSWLLSGIALDHALMSFDFLKNAPYERVVDNDMVSQLRLWNALCLARVQSSVAHARPFHIPQRYLDHCPRLLEHPAATFEDGKVVAEIQLYLITLRLQRNYQRMRVSDIEYEELERWKVDWAHLLNGEENSTIELNLWFCQILLHRTAMKFQFETERLGLEVIQLSRLIVSKVLQARLSTALGFIDHVYVILGYAALNLCDANTLDPLIEDIQMYLLRLSPNERHITYRYSCMIADFKQRCAESQLAFGDAQARKVDAEQMQLVQPLVNAMGEGCPPWSQIIPDFMAQSYPDGMFDGIAVADESPAVYRSATM</sequence>
<reference evidence="8 9" key="1">
    <citation type="submission" date="2020-01" db="EMBL/GenBank/DDBJ databases">
        <title>Aspergillus terreus IFO 6365 whole genome shotgun sequence.</title>
        <authorList>
            <person name="Kanamasa S."/>
            <person name="Takahashi H."/>
        </authorList>
    </citation>
    <scope>NUCLEOTIDE SEQUENCE [LARGE SCALE GENOMIC DNA]</scope>
    <source>
        <strain evidence="8 9">IFO 6365</strain>
    </source>
</reference>
<organism evidence="8 9">
    <name type="scientific">Aspergillus terreus</name>
    <dbReference type="NCBI Taxonomy" id="33178"/>
    <lineage>
        <taxon>Eukaryota</taxon>
        <taxon>Fungi</taxon>
        <taxon>Dikarya</taxon>
        <taxon>Ascomycota</taxon>
        <taxon>Pezizomycotina</taxon>
        <taxon>Eurotiomycetes</taxon>
        <taxon>Eurotiomycetidae</taxon>
        <taxon>Eurotiales</taxon>
        <taxon>Aspergillaceae</taxon>
        <taxon>Aspergillus</taxon>
        <taxon>Aspergillus subgen. Circumdati</taxon>
    </lineage>
</organism>
<keyword evidence="5" id="KW-0238">DNA-binding</keyword>
<keyword evidence="6" id="KW-0804">Transcription</keyword>
<dbReference type="GO" id="GO:0005634">
    <property type="term" value="C:nucleus"/>
    <property type="evidence" value="ECO:0007669"/>
    <property type="project" value="UniProtKB-SubCell"/>
</dbReference>
<keyword evidence="9" id="KW-1185">Reference proteome</keyword>
<comment type="subcellular location">
    <subcellularLocation>
        <location evidence="1">Nucleus</location>
    </subcellularLocation>
</comment>
<evidence type="ECO:0000256" key="5">
    <source>
        <dbReference type="ARBA" id="ARBA00023125"/>
    </source>
</evidence>